<dbReference type="HOGENOM" id="CLU_2735797_0_0_11"/>
<gene>
    <name evidence="2" type="ORF">J113_25325</name>
</gene>
<organism evidence="2 3">
    <name type="scientific">Mycobacterium tuberculosis CAS/NITR204</name>
    <dbReference type="NCBI Taxonomy" id="1310114"/>
    <lineage>
        <taxon>Bacteria</taxon>
        <taxon>Bacillati</taxon>
        <taxon>Actinomycetota</taxon>
        <taxon>Actinomycetes</taxon>
        <taxon>Mycobacteriales</taxon>
        <taxon>Mycobacteriaceae</taxon>
        <taxon>Mycobacterium</taxon>
        <taxon>Mycobacterium tuberculosis complex</taxon>
    </lineage>
</organism>
<dbReference type="KEGG" id="mtuc:J113_25325"/>
<name>R4MMB1_MYCTX</name>
<accession>R4MMB1</accession>
<keyword evidence="1" id="KW-0732">Signal</keyword>
<evidence type="ECO:0000313" key="3">
    <source>
        <dbReference type="Proteomes" id="UP000013548"/>
    </source>
</evidence>
<feature type="signal peptide" evidence="1">
    <location>
        <begin position="1"/>
        <end position="24"/>
    </location>
</feature>
<dbReference type="PATRIC" id="fig|1310114.3.peg.5308"/>
<proteinExistence type="predicted"/>
<evidence type="ECO:0000256" key="1">
    <source>
        <dbReference type="SAM" id="SignalP"/>
    </source>
</evidence>
<dbReference type="AlphaFoldDB" id="R4MMB1"/>
<evidence type="ECO:0008006" key="4">
    <source>
        <dbReference type="Google" id="ProtNLM"/>
    </source>
</evidence>
<feature type="chain" id="PRO_5039558013" description="PPE family protein" evidence="1">
    <location>
        <begin position="25"/>
        <end position="71"/>
    </location>
</feature>
<sequence length="71" mass="6837">MLLNHATWGVAAATMAGAGTPAMALDMALDQRVVGGRLQIGASASQAAAAASIGPEPGPAYISAELTSGGN</sequence>
<reference evidence="2 3" key="1">
    <citation type="journal article" date="2013" name="Genome Announc.">
        <title>Whole-Genome Sequences of Four Clinical Isolates of Mycobacterium tuberculosis from Tamil Nadu, South India.</title>
        <authorList>
            <person name="Narayanan S."/>
            <person name="Deshpande U."/>
        </authorList>
    </citation>
    <scope>NUCLEOTIDE SEQUENCE [LARGE SCALE GENOMIC DNA]</scope>
    <source>
        <strain evidence="2 3">CAS/NITR204</strain>
    </source>
</reference>
<dbReference type="BioCyc" id="MTUB1310114:G13A2-3679-MONOMER"/>
<dbReference type="Proteomes" id="UP000013548">
    <property type="component" value="Chromosome"/>
</dbReference>
<dbReference type="EMBL" id="CP005386">
    <property type="protein sequence ID" value="AGL29096.1"/>
    <property type="molecule type" value="Genomic_DNA"/>
</dbReference>
<evidence type="ECO:0000313" key="2">
    <source>
        <dbReference type="EMBL" id="AGL29096.1"/>
    </source>
</evidence>
<protein>
    <recommendedName>
        <fullName evidence="4">PPE family protein</fullName>
    </recommendedName>
</protein>